<dbReference type="InterPro" id="IPR002938">
    <property type="entry name" value="FAD-bd"/>
</dbReference>
<proteinExistence type="predicted"/>
<keyword evidence="6" id="KW-1185">Reference proteome</keyword>
<evidence type="ECO:0000256" key="3">
    <source>
        <dbReference type="ARBA" id="ARBA00023002"/>
    </source>
</evidence>
<dbReference type="GO" id="GO:0016491">
    <property type="term" value="F:oxidoreductase activity"/>
    <property type="evidence" value="ECO:0007669"/>
    <property type="project" value="UniProtKB-KW"/>
</dbReference>
<dbReference type="InterPro" id="IPR051104">
    <property type="entry name" value="FAD_monoxygenase"/>
</dbReference>
<name>A0A0D2P6F3_HYPSF</name>
<evidence type="ECO:0000256" key="2">
    <source>
        <dbReference type="ARBA" id="ARBA00022827"/>
    </source>
</evidence>
<gene>
    <name evidence="5" type="ORF">HYPSUDRAFT_193707</name>
</gene>
<accession>A0A0D2P6F3</accession>
<keyword evidence="2" id="KW-0274">FAD</keyword>
<dbReference type="EMBL" id="KN817630">
    <property type="protein sequence ID" value="KJA16000.1"/>
    <property type="molecule type" value="Genomic_DNA"/>
</dbReference>
<dbReference type="SUPFAM" id="SSF54373">
    <property type="entry name" value="FAD-linked reductases, C-terminal domain"/>
    <property type="match status" value="1"/>
</dbReference>
<feature type="domain" description="FAD-binding" evidence="4">
    <location>
        <begin position="112"/>
        <end position="355"/>
    </location>
</feature>
<evidence type="ECO:0000259" key="4">
    <source>
        <dbReference type="Pfam" id="PF01494"/>
    </source>
</evidence>
<reference evidence="6" key="1">
    <citation type="submission" date="2014-04" db="EMBL/GenBank/DDBJ databases">
        <title>Evolutionary Origins and Diversification of the Mycorrhizal Mutualists.</title>
        <authorList>
            <consortium name="DOE Joint Genome Institute"/>
            <consortium name="Mycorrhizal Genomics Consortium"/>
            <person name="Kohler A."/>
            <person name="Kuo A."/>
            <person name="Nagy L.G."/>
            <person name="Floudas D."/>
            <person name="Copeland A."/>
            <person name="Barry K.W."/>
            <person name="Cichocki N."/>
            <person name="Veneault-Fourrey C."/>
            <person name="LaButti K."/>
            <person name="Lindquist E.A."/>
            <person name="Lipzen A."/>
            <person name="Lundell T."/>
            <person name="Morin E."/>
            <person name="Murat C."/>
            <person name="Riley R."/>
            <person name="Ohm R."/>
            <person name="Sun H."/>
            <person name="Tunlid A."/>
            <person name="Henrissat B."/>
            <person name="Grigoriev I.V."/>
            <person name="Hibbett D.S."/>
            <person name="Martin F."/>
        </authorList>
    </citation>
    <scope>NUCLEOTIDE SEQUENCE [LARGE SCALE GENOMIC DNA]</scope>
    <source>
        <strain evidence="6">FD-334 SS-4</strain>
    </source>
</reference>
<organism evidence="5 6">
    <name type="scientific">Hypholoma sublateritium (strain FD-334 SS-4)</name>
    <dbReference type="NCBI Taxonomy" id="945553"/>
    <lineage>
        <taxon>Eukaryota</taxon>
        <taxon>Fungi</taxon>
        <taxon>Dikarya</taxon>
        <taxon>Basidiomycota</taxon>
        <taxon>Agaricomycotina</taxon>
        <taxon>Agaricomycetes</taxon>
        <taxon>Agaricomycetidae</taxon>
        <taxon>Agaricales</taxon>
        <taxon>Agaricineae</taxon>
        <taxon>Strophariaceae</taxon>
        <taxon>Hypholoma</taxon>
    </lineage>
</organism>
<dbReference type="PRINTS" id="PR00420">
    <property type="entry name" value="RNGMNOXGNASE"/>
</dbReference>
<evidence type="ECO:0000256" key="1">
    <source>
        <dbReference type="ARBA" id="ARBA00022630"/>
    </source>
</evidence>
<evidence type="ECO:0000313" key="5">
    <source>
        <dbReference type="EMBL" id="KJA16000.1"/>
    </source>
</evidence>
<dbReference type="STRING" id="945553.A0A0D2P6F3"/>
<dbReference type="InterPro" id="IPR036188">
    <property type="entry name" value="FAD/NAD-bd_sf"/>
</dbReference>
<protein>
    <recommendedName>
        <fullName evidence="4">FAD-binding domain-containing protein</fullName>
    </recommendedName>
</protein>
<dbReference type="AlphaFoldDB" id="A0A0D2P6F3"/>
<keyword evidence="1" id="KW-0285">Flavoprotein</keyword>
<dbReference type="PANTHER" id="PTHR46720">
    <property type="entry name" value="HYDROXYLASE, PUTATIVE (AFU_ORTHOLOGUE AFUA_3G01460)-RELATED"/>
    <property type="match status" value="1"/>
</dbReference>
<dbReference type="GO" id="GO:0071949">
    <property type="term" value="F:FAD binding"/>
    <property type="evidence" value="ECO:0007669"/>
    <property type="project" value="InterPro"/>
</dbReference>
<dbReference type="SUPFAM" id="SSF51905">
    <property type="entry name" value="FAD/NAD(P)-binding domain"/>
    <property type="match status" value="1"/>
</dbReference>
<dbReference type="Pfam" id="PF01494">
    <property type="entry name" value="FAD_binding_3"/>
    <property type="match status" value="1"/>
</dbReference>
<dbReference type="OrthoDB" id="417877at2759"/>
<dbReference type="Proteomes" id="UP000054270">
    <property type="component" value="Unassembled WGS sequence"/>
</dbReference>
<keyword evidence="3" id="KW-0560">Oxidoreductase</keyword>
<dbReference type="GO" id="GO:0044550">
    <property type="term" value="P:secondary metabolite biosynthetic process"/>
    <property type="evidence" value="ECO:0007669"/>
    <property type="project" value="TreeGrafter"/>
</dbReference>
<evidence type="ECO:0000313" key="6">
    <source>
        <dbReference type="Proteomes" id="UP000054270"/>
    </source>
</evidence>
<dbReference type="PANTHER" id="PTHR46720:SF3">
    <property type="entry name" value="FAD-BINDING DOMAIN-CONTAINING PROTEIN-RELATED"/>
    <property type="match status" value="1"/>
</dbReference>
<dbReference type="Gene3D" id="3.50.50.60">
    <property type="entry name" value="FAD/NAD(P)-binding domain"/>
    <property type="match status" value="1"/>
</dbReference>
<dbReference type="OMA" id="PISATCE"/>
<sequence length="420" mass="46022">MGGLSLSAALHAFDRSNKLEINLYESAHHITEIGAGIGMWPRTWKIMQELELDEPLGHFLPSFPDNSEHVAWELRKSDQLEGVHIQDLKIKGTALGFHRADVQQTFLKKCDPASVHVNKRLTSFEETPEGGVHLQFHDGSSATCDILVGMDGIKSVVRKGLLIKQGLSHSASLDPVWTGTMVYRGLIEQAALEAIYPGHRTITTALMHLIVYPVQHEDGKVLVNVAAFVGNPEKENTPYSEAPISATCEPEEILTAYAGWEPEVQALLKCLSQPKKWPIGDLLPLDSYASGRIFVGGDAAHAMPPHQGSGAGQAIEDAYILAKLLTHPKSTKALIPKISEVYNSVRQPRGNSVLAASIRTGRLYEFLAPGFEHVQEGDTNIPFENLHEIAELVSKELEWTWKESAEADVAKALEMLAGSL</sequence>